<dbReference type="STRING" id="1408416.GCA_000702765_00664"/>
<dbReference type="KEGG" id="ahk:NCTC10172_00109"/>
<organism evidence="1 2">
    <name type="scientific">Acholeplasma hippikon</name>
    <dbReference type="NCBI Taxonomy" id="264636"/>
    <lineage>
        <taxon>Bacteria</taxon>
        <taxon>Bacillati</taxon>
        <taxon>Mycoplasmatota</taxon>
        <taxon>Mollicutes</taxon>
        <taxon>Acholeplasmatales</taxon>
        <taxon>Acholeplasmataceae</taxon>
        <taxon>Acholeplasma</taxon>
    </lineage>
</organism>
<dbReference type="InterPro" id="IPR027417">
    <property type="entry name" value="P-loop_NTPase"/>
</dbReference>
<accession>A0A449BI63</accession>
<evidence type="ECO:0008006" key="3">
    <source>
        <dbReference type="Google" id="ProtNLM"/>
    </source>
</evidence>
<dbReference type="AlphaFoldDB" id="A0A449BI63"/>
<dbReference type="EMBL" id="LR215050">
    <property type="protein sequence ID" value="VEU82103.1"/>
    <property type="molecule type" value="Genomic_DNA"/>
</dbReference>
<protein>
    <recommendedName>
        <fullName evidence="3">Shikimate kinase</fullName>
    </recommendedName>
</protein>
<gene>
    <name evidence="1" type="ORF">NCTC10172_00109</name>
</gene>
<keyword evidence="2" id="KW-1185">Reference proteome</keyword>
<name>A0A449BI63_9MOLU</name>
<dbReference type="SUPFAM" id="SSF52540">
    <property type="entry name" value="P-loop containing nucleoside triphosphate hydrolases"/>
    <property type="match status" value="1"/>
</dbReference>
<reference evidence="1 2" key="1">
    <citation type="submission" date="2019-01" db="EMBL/GenBank/DDBJ databases">
        <authorList>
            <consortium name="Pathogen Informatics"/>
        </authorList>
    </citation>
    <scope>NUCLEOTIDE SEQUENCE [LARGE SCALE GENOMIC DNA]</scope>
    <source>
        <strain evidence="1 2">NCTC10172</strain>
    </source>
</reference>
<sequence length="213" mass="24921">MKTLLVILGGQAVGKMTVGEEIEKRTNLKLFHNHMTVEIANHFYGFGDDLSEEAKVIQRTHFRDLRDRLRHVVFDNVGRSYLPGMIFTGAMYYDNEEVWNLFLSYVETYKNAAKSIGEDVKVYILELYCDLEERLKRNRSENRMAKKPSKKNVLWSEEQILIQERTKRIIANEDDIKQFNVDEFIKINNTKISAENVAIHVVEKLGLGKWFCL</sequence>
<evidence type="ECO:0000313" key="2">
    <source>
        <dbReference type="Proteomes" id="UP000290909"/>
    </source>
</evidence>
<dbReference type="Gene3D" id="3.40.50.300">
    <property type="entry name" value="P-loop containing nucleotide triphosphate hydrolases"/>
    <property type="match status" value="1"/>
</dbReference>
<dbReference type="Proteomes" id="UP000290909">
    <property type="component" value="Chromosome"/>
</dbReference>
<proteinExistence type="predicted"/>
<evidence type="ECO:0000313" key="1">
    <source>
        <dbReference type="EMBL" id="VEU82103.1"/>
    </source>
</evidence>